<dbReference type="AlphaFoldDB" id="A0AAI9UTN0"/>
<gene>
    <name evidence="2" type="ORF">CCUS01_01453</name>
</gene>
<evidence type="ECO:0000256" key="1">
    <source>
        <dbReference type="SAM" id="MobiDB-lite"/>
    </source>
</evidence>
<dbReference type="Proteomes" id="UP001239213">
    <property type="component" value="Unassembled WGS sequence"/>
</dbReference>
<accession>A0AAI9UTN0</accession>
<feature type="region of interest" description="Disordered" evidence="1">
    <location>
        <begin position="1"/>
        <end position="31"/>
    </location>
</feature>
<evidence type="ECO:0000313" key="3">
    <source>
        <dbReference type="Proteomes" id="UP001239213"/>
    </source>
</evidence>
<sequence>MKAPKIGDEKDDKKKVRNARADKHLRKPQRLSDTTLRVNKKQGLMGSLVSVLTPRGEGCDEAFDWALSLLSMKRSVEVLQVVGNRANFEDQILTVLLTEIGRSVRSLWVTGCKPQARNQWSTASQA</sequence>
<evidence type="ECO:0000313" key="2">
    <source>
        <dbReference type="EMBL" id="KAK1461863.1"/>
    </source>
</evidence>
<reference evidence="2" key="1">
    <citation type="submission" date="2016-11" db="EMBL/GenBank/DDBJ databases">
        <title>The genome sequence of Colletotrichum cuscutae.</title>
        <authorList>
            <person name="Baroncelli R."/>
        </authorList>
    </citation>
    <scope>NUCLEOTIDE SEQUENCE</scope>
    <source>
        <strain evidence="2">IMI 304802</strain>
    </source>
</reference>
<organism evidence="2 3">
    <name type="scientific">Colletotrichum cuscutae</name>
    <dbReference type="NCBI Taxonomy" id="1209917"/>
    <lineage>
        <taxon>Eukaryota</taxon>
        <taxon>Fungi</taxon>
        <taxon>Dikarya</taxon>
        <taxon>Ascomycota</taxon>
        <taxon>Pezizomycotina</taxon>
        <taxon>Sordariomycetes</taxon>
        <taxon>Hypocreomycetidae</taxon>
        <taxon>Glomerellales</taxon>
        <taxon>Glomerellaceae</taxon>
        <taxon>Colletotrichum</taxon>
        <taxon>Colletotrichum acutatum species complex</taxon>
    </lineage>
</organism>
<comment type="caution">
    <text evidence="2">The sequence shown here is derived from an EMBL/GenBank/DDBJ whole genome shotgun (WGS) entry which is preliminary data.</text>
</comment>
<proteinExistence type="predicted"/>
<protein>
    <submittedName>
        <fullName evidence="2">Uncharacterized protein</fullName>
    </submittedName>
</protein>
<name>A0AAI9UTN0_9PEZI</name>
<dbReference type="EMBL" id="MPDP01000271">
    <property type="protein sequence ID" value="KAK1461863.1"/>
    <property type="molecule type" value="Genomic_DNA"/>
</dbReference>
<feature type="compositionally biased region" description="Basic and acidic residues" evidence="1">
    <location>
        <begin position="1"/>
        <end position="22"/>
    </location>
</feature>
<keyword evidence="3" id="KW-1185">Reference proteome</keyword>